<dbReference type="STRING" id="571933.SAMN05216362_10298"/>
<dbReference type="PANTHER" id="PTHR39161:SF2">
    <property type="entry name" value="ADAPTER PROTEIN MECA 2"/>
    <property type="match status" value="1"/>
</dbReference>
<protein>
    <submittedName>
        <fullName evidence="3">Adapter protein MecA 1/2</fullName>
    </submittedName>
</protein>
<dbReference type="RefSeq" id="WP_091772284.1">
    <property type="nucleotide sequence ID" value="NZ_CAESCL010000019.1"/>
</dbReference>
<dbReference type="AlphaFoldDB" id="A0A1H8ZXE8"/>
<dbReference type="PIRSF" id="PIRSF029008">
    <property type="entry name" value="MecA"/>
    <property type="match status" value="1"/>
</dbReference>
<keyword evidence="4" id="KW-1185">Reference proteome</keyword>
<dbReference type="EMBL" id="FOES01000002">
    <property type="protein sequence ID" value="SEP69005.1"/>
    <property type="molecule type" value="Genomic_DNA"/>
</dbReference>
<evidence type="ECO:0000256" key="1">
    <source>
        <dbReference type="ARBA" id="ARBA00005397"/>
    </source>
</evidence>
<name>A0A1H8ZXE8_9BACI</name>
<dbReference type="OrthoDB" id="2085234at2"/>
<organism evidence="3 4">
    <name type="scientific">Piscibacillus halophilus</name>
    <dbReference type="NCBI Taxonomy" id="571933"/>
    <lineage>
        <taxon>Bacteria</taxon>
        <taxon>Bacillati</taxon>
        <taxon>Bacillota</taxon>
        <taxon>Bacilli</taxon>
        <taxon>Bacillales</taxon>
        <taxon>Bacillaceae</taxon>
        <taxon>Piscibacillus</taxon>
    </lineage>
</organism>
<dbReference type="Pfam" id="PF05389">
    <property type="entry name" value="MecA"/>
    <property type="match status" value="1"/>
</dbReference>
<sequence>MRLERLSVNQFKIFLTYDDLSERGYSKEDLWNNLPKANQLFQDMLYEACEELNMDLDGMLIVKVHMLQAQGMIIIVTQNEYDENENDEYIELKVTMDESKEMIFVFNDLEDVIQAAKRVQHKYDLTSSLYSYDGLYYLHINETSLTEKIRQDLISVLSEYASPSTVTSYILKEHGNQIAKDNALQIFVKYFE</sequence>
<evidence type="ECO:0000256" key="2">
    <source>
        <dbReference type="ARBA" id="ARBA00011738"/>
    </source>
</evidence>
<reference evidence="3 4" key="1">
    <citation type="submission" date="2016-10" db="EMBL/GenBank/DDBJ databases">
        <authorList>
            <person name="de Groot N.N."/>
        </authorList>
    </citation>
    <scope>NUCLEOTIDE SEQUENCE [LARGE SCALE GENOMIC DNA]</scope>
    <source>
        <strain evidence="3 4">DSM 21633</strain>
    </source>
</reference>
<comment type="similarity">
    <text evidence="1">Belongs to the MecA family.</text>
</comment>
<comment type="subunit">
    <text evidence="2">Homodimer.</text>
</comment>
<dbReference type="Proteomes" id="UP000199427">
    <property type="component" value="Unassembled WGS sequence"/>
</dbReference>
<evidence type="ECO:0000313" key="3">
    <source>
        <dbReference type="EMBL" id="SEP69005.1"/>
    </source>
</evidence>
<dbReference type="PANTHER" id="PTHR39161">
    <property type="entry name" value="ADAPTER PROTEIN MECA"/>
    <property type="match status" value="1"/>
</dbReference>
<dbReference type="NCBIfam" id="NF002781">
    <property type="entry name" value="PRK02899.1"/>
    <property type="match status" value="1"/>
</dbReference>
<dbReference type="Gene3D" id="3.30.70.1950">
    <property type="match status" value="1"/>
</dbReference>
<dbReference type="InterPro" id="IPR038471">
    <property type="entry name" value="MecA_C_sf"/>
</dbReference>
<dbReference type="InterPro" id="IPR008681">
    <property type="entry name" value="Neg-reg_MecA"/>
</dbReference>
<proteinExistence type="inferred from homology"/>
<accession>A0A1H8ZXE8</accession>
<evidence type="ECO:0000313" key="4">
    <source>
        <dbReference type="Proteomes" id="UP000199427"/>
    </source>
</evidence>
<gene>
    <name evidence="3" type="ORF">SAMN05216362_10298</name>
</gene>